<dbReference type="InterPro" id="IPR036393">
    <property type="entry name" value="AceGlu_kinase-like_sf"/>
</dbReference>
<evidence type="ECO:0000313" key="5">
    <source>
        <dbReference type="EMBL" id="KAF8399544.1"/>
    </source>
</evidence>
<dbReference type="GO" id="GO:0005829">
    <property type="term" value="C:cytosol"/>
    <property type="evidence" value="ECO:0007669"/>
    <property type="project" value="TreeGrafter"/>
</dbReference>
<evidence type="ECO:0000313" key="6">
    <source>
        <dbReference type="Proteomes" id="UP000655225"/>
    </source>
</evidence>
<organism evidence="5 6">
    <name type="scientific">Tetracentron sinense</name>
    <name type="common">Spur-leaf</name>
    <dbReference type="NCBI Taxonomy" id="13715"/>
    <lineage>
        <taxon>Eukaryota</taxon>
        <taxon>Viridiplantae</taxon>
        <taxon>Streptophyta</taxon>
        <taxon>Embryophyta</taxon>
        <taxon>Tracheophyta</taxon>
        <taxon>Spermatophyta</taxon>
        <taxon>Magnoliopsida</taxon>
        <taxon>Trochodendrales</taxon>
        <taxon>Trochodendraceae</taxon>
        <taxon>Tetracentron</taxon>
    </lineage>
</organism>
<dbReference type="EMBL" id="JABCRI010000010">
    <property type="protein sequence ID" value="KAF8399544.1"/>
    <property type="molecule type" value="Genomic_DNA"/>
</dbReference>
<dbReference type="PANTHER" id="PTHR43654">
    <property type="entry name" value="GLUTAMATE 5-KINASE"/>
    <property type="match status" value="1"/>
</dbReference>
<comment type="caution">
    <text evidence="5">The sequence shown here is derived from an EMBL/GenBank/DDBJ whole genome shotgun (WGS) entry which is preliminary data.</text>
</comment>
<dbReference type="Gene3D" id="3.40.1160.10">
    <property type="entry name" value="Acetylglutamate kinase-like"/>
    <property type="match status" value="1"/>
</dbReference>
<accession>A0A835DGR3</accession>
<keyword evidence="3" id="KW-0418">Kinase</keyword>
<name>A0A835DGR3_TETSI</name>
<evidence type="ECO:0000256" key="3">
    <source>
        <dbReference type="ARBA" id="ARBA00022777"/>
    </source>
</evidence>
<dbReference type="GO" id="GO:0005524">
    <property type="term" value="F:ATP binding"/>
    <property type="evidence" value="ECO:0007669"/>
    <property type="project" value="UniProtKB-KW"/>
</dbReference>
<protein>
    <recommendedName>
        <fullName evidence="7">Isopentenyl phosphate kinase</fullName>
    </recommendedName>
</protein>
<keyword evidence="1" id="KW-0808">Transferase</keyword>
<evidence type="ECO:0000256" key="1">
    <source>
        <dbReference type="ARBA" id="ARBA00022679"/>
    </source>
</evidence>
<sequence length="120" mass="13411">MEMQYLTIYRTDFPTLTAVDEDGCWSVVKPALENLNKRVEITVAAHDTTGGMMTKISEAAMIAKLGIDVYIVKAATDHSLRALKGEVRGNIPDDWLGTVIRSSRLKASRHSSTLPMEFRW</sequence>
<keyword evidence="6" id="KW-1185">Reference proteome</keyword>
<evidence type="ECO:0008006" key="7">
    <source>
        <dbReference type="Google" id="ProtNLM"/>
    </source>
</evidence>
<dbReference type="Proteomes" id="UP000655225">
    <property type="component" value="Unassembled WGS sequence"/>
</dbReference>
<evidence type="ECO:0000256" key="4">
    <source>
        <dbReference type="ARBA" id="ARBA00022840"/>
    </source>
</evidence>
<gene>
    <name evidence="5" type="ORF">HHK36_015411</name>
</gene>
<dbReference type="AlphaFoldDB" id="A0A835DGR3"/>
<evidence type="ECO:0000256" key="2">
    <source>
        <dbReference type="ARBA" id="ARBA00022741"/>
    </source>
</evidence>
<dbReference type="GO" id="GO:0016114">
    <property type="term" value="P:terpenoid biosynthetic process"/>
    <property type="evidence" value="ECO:0007669"/>
    <property type="project" value="TreeGrafter"/>
</dbReference>
<proteinExistence type="predicted"/>
<dbReference type="PANTHER" id="PTHR43654:SF1">
    <property type="entry name" value="ISOPENTENYL PHOSPHATE KINASE"/>
    <property type="match status" value="1"/>
</dbReference>
<keyword evidence="4" id="KW-0067">ATP-binding</keyword>
<reference evidence="5 6" key="1">
    <citation type="submission" date="2020-04" db="EMBL/GenBank/DDBJ databases">
        <title>Plant Genome Project.</title>
        <authorList>
            <person name="Zhang R.-G."/>
        </authorList>
    </citation>
    <scope>NUCLEOTIDE SEQUENCE [LARGE SCALE GENOMIC DNA]</scope>
    <source>
        <strain evidence="5">YNK0</strain>
        <tissue evidence="5">Leaf</tissue>
    </source>
</reference>
<dbReference type="OrthoDB" id="1934954at2759"/>
<keyword evidence="2" id="KW-0547">Nucleotide-binding</keyword>
<dbReference type="GO" id="GO:0102043">
    <property type="term" value="F:isopentenyl phosphate kinase activity"/>
    <property type="evidence" value="ECO:0007669"/>
    <property type="project" value="TreeGrafter"/>
</dbReference>
<dbReference type="GO" id="GO:0016301">
    <property type="term" value="F:kinase activity"/>
    <property type="evidence" value="ECO:0007669"/>
    <property type="project" value="UniProtKB-KW"/>
</dbReference>